<keyword evidence="3" id="KW-1185">Reference proteome</keyword>
<accession>A0AAE1YMR0</accession>
<feature type="region of interest" description="Disordered" evidence="1">
    <location>
        <begin position="160"/>
        <end position="182"/>
    </location>
</feature>
<name>A0AAE1YMR0_9LAMI</name>
<protein>
    <submittedName>
        <fullName evidence="2">Uncharacterized protein</fullName>
    </submittedName>
</protein>
<evidence type="ECO:0000313" key="2">
    <source>
        <dbReference type="EMBL" id="KAK4432862.1"/>
    </source>
</evidence>
<dbReference type="Proteomes" id="UP001293254">
    <property type="component" value="Unassembled WGS sequence"/>
</dbReference>
<organism evidence="2 3">
    <name type="scientific">Sesamum alatum</name>
    <dbReference type="NCBI Taxonomy" id="300844"/>
    <lineage>
        <taxon>Eukaryota</taxon>
        <taxon>Viridiplantae</taxon>
        <taxon>Streptophyta</taxon>
        <taxon>Embryophyta</taxon>
        <taxon>Tracheophyta</taxon>
        <taxon>Spermatophyta</taxon>
        <taxon>Magnoliopsida</taxon>
        <taxon>eudicotyledons</taxon>
        <taxon>Gunneridae</taxon>
        <taxon>Pentapetalae</taxon>
        <taxon>asterids</taxon>
        <taxon>lamiids</taxon>
        <taxon>Lamiales</taxon>
        <taxon>Pedaliaceae</taxon>
        <taxon>Sesamum</taxon>
    </lineage>
</organism>
<gene>
    <name evidence="2" type="ORF">Salat_1048400</name>
</gene>
<reference evidence="2" key="2">
    <citation type="journal article" date="2024" name="Plant">
        <title>Genomic evolution and insights into agronomic trait innovations of Sesamum species.</title>
        <authorList>
            <person name="Miao H."/>
            <person name="Wang L."/>
            <person name="Qu L."/>
            <person name="Liu H."/>
            <person name="Sun Y."/>
            <person name="Le M."/>
            <person name="Wang Q."/>
            <person name="Wei S."/>
            <person name="Zheng Y."/>
            <person name="Lin W."/>
            <person name="Duan Y."/>
            <person name="Cao H."/>
            <person name="Xiong S."/>
            <person name="Wang X."/>
            <person name="Wei L."/>
            <person name="Li C."/>
            <person name="Ma Q."/>
            <person name="Ju M."/>
            <person name="Zhao R."/>
            <person name="Li G."/>
            <person name="Mu C."/>
            <person name="Tian Q."/>
            <person name="Mei H."/>
            <person name="Zhang T."/>
            <person name="Gao T."/>
            <person name="Zhang H."/>
        </authorList>
    </citation>
    <scope>NUCLEOTIDE SEQUENCE</scope>
    <source>
        <strain evidence="2">3651</strain>
    </source>
</reference>
<evidence type="ECO:0000256" key="1">
    <source>
        <dbReference type="SAM" id="MobiDB-lite"/>
    </source>
</evidence>
<dbReference type="EMBL" id="JACGWO010000003">
    <property type="protein sequence ID" value="KAK4432862.1"/>
    <property type="molecule type" value="Genomic_DNA"/>
</dbReference>
<reference evidence="2" key="1">
    <citation type="submission" date="2020-06" db="EMBL/GenBank/DDBJ databases">
        <authorList>
            <person name="Li T."/>
            <person name="Hu X."/>
            <person name="Zhang T."/>
            <person name="Song X."/>
            <person name="Zhang H."/>
            <person name="Dai N."/>
            <person name="Sheng W."/>
            <person name="Hou X."/>
            <person name="Wei L."/>
        </authorList>
    </citation>
    <scope>NUCLEOTIDE SEQUENCE</scope>
    <source>
        <strain evidence="2">3651</strain>
        <tissue evidence="2">Leaf</tissue>
    </source>
</reference>
<dbReference type="AlphaFoldDB" id="A0AAE1YMR0"/>
<comment type="caution">
    <text evidence="2">The sequence shown here is derived from an EMBL/GenBank/DDBJ whole genome shotgun (WGS) entry which is preliminary data.</text>
</comment>
<proteinExistence type="predicted"/>
<sequence>MIKWLNDYEPVAATNEKWSHVWLFARARRCFKVALSRNLTSLDHSFALRILDMPYSGYVLPLQERPWSEIDALELMEPEIWHVAGLYFDRRVPIPFAEHERALLVLRGLQYRPSDEIMRIMDLPEDFIKASFRRILVKAFDCDVDGLIFPEVSDCEENGSIESPKMDFTENGSIESPKMDFS</sequence>
<evidence type="ECO:0000313" key="3">
    <source>
        <dbReference type="Proteomes" id="UP001293254"/>
    </source>
</evidence>